<reference evidence="1 2" key="1">
    <citation type="submission" date="2015-08" db="EMBL/GenBank/DDBJ databases">
        <authorList>
            <person name="Babu N.S."/>
            <person name="Beckwith C.J."/>
            <person name="Beseler K.G."/>
            <person name="Brison A."/>
            <person name="Carone J.V."/>
            <person name="Caskin T.P."/>
            <person name="Diamond M."/>
            <person name="Durham M.E."/>
            <person name="Foxe J.M."/>
            <person name="Go M."/>
            <person name="Henderson B.A."/>
            <person name="Jones I.B."/>
            <person name="McGettigan J.A."/>
            <person name="Micheletti S.J."/>
            <person name="Nasrallah M.E."/>
            <person name="Ortiz D."/>
            <person name="Piller C.R."/>
            <person name="Privatt S.R."/>
            <person name="Schneider S.L."/>
            <person name="Sharp S."/>
            <person name="Smith T.C."/>
            <person name="Stanton J.D."/>
            <person name="Ullery H.E."/>
            <person name="Wilson R.J."/>
            <person name="Serrano M.G."/>
            <person name="Buck G."/>
            <person name="Lee V."/>
            <person name="Wang Y."/>
            <person name="Carvalho R."/>
            <person name="Voegtly L."/>
            <person name="Shi R."/>
            <person name="Duckworth R."/>
            <person name="Johnson A."/>
            <person name="Loviza R."/>
            <person name="Walstead R."/>
            <person name="Shah Z."/>
            <person name="Kiflezghi M."/>
            <person name="Wade K."/>
            <person name="Ball S.L."/>
            <person name="Bradley K.W."/>
            <person name="Asai D.J."/>
            <person name="Bowman C.A."/>
            <person name="Russell D.A."/>
            <person name="Pope W.H."/>
            <person name="Jacobs-Sera D."/>
            <person name="Hendrix R.W."/>
            <person name="Hatfull G.F."/>
        </authorList>
    </citation>
    <scope>NUCLEOTIDE SEQUENCE [LARGE SCALE GENOMIC DNA]</scope>
    <source>
        <strain evidence="1 2">DSM 27648</strain>
    </source>
</reference>
<dbReference type="STRING" id="1391654.AKJ09_07339"/>
<evidence type="ECO:0000313" key="1">
    <source>
        <dbReference type="EMBL" id="AKV00676.1"/>
    </source>
</evidence>
<dbReference type="RefSeq" id="WP_169928077.1">
    <property type="nucleotide sequence ID" value="NZ_CP012333.1"/>
</dbReference>
<name>A0A0K1Q4A8_9BACT</name>
<protein>
    <submittedName>
        <fullName evidence="1">Uncharacterized protein</fullName>
    </submittedName>
</protein>
<dbReference type="AlphaFoldDB" id="A0A0K1Q4A8"/>
<accession>A0A0K1Q4A8</accession>
<evidence type="ECO:0000313" key="2">
    <source>
        <dbReference type="Proteomes" id="UP000064967"/>
    </source>
</evidence>
<proteinExistence type="predicted"/>
<dbReference type="EMBL" id="CP012333">
    <property type="protein sequence ID" value="AKV00676.1"/>
    <property type="molecule type" value="Genomic_DNA"/>
</dbReference>
<keyword evidence="2" id="KW-1185">Reference proteome</keyword>
<gene>
    <name evidence="1" type="ORF">AKJ09_07339</name>
</gene>
<dbReference type="Proteomes" id="UP000064967">
    <property type="component" value="Chromosome"/>
</dbReference>
<organism evidence="1 2">
    <name type="scientific">Labilithrix luteola</name>
    <dbReference type="NCBI Taxonomy" id="1391654"/>
    <lineage>
        <taxon>Bacteria</taxon>
        <taxon>Pseudomonadati</taxon>
        <taxon>Myxococcota</taxon>
        <taxon>Polyangia</taxon>
        <taxon>Polyangiales</taxon>
        <taxon>Labilitrichaceae</taxon>
        <taxon>Labilithrix</taxon>
    </lineage>
</organism>
<dbReference type="KEGG" id="llu:AKJ09_07339"/>
<sequence length="56" mass="6231">MPQRLHTGEKDLPSPLIVTGELNGEDEFDAHGITAAGGDKIQTAITRRRIARSRWF</sequence>